<proteinExistence type="inferred from homology"/>
<keyword evidence="4" id="KW-0560">Oxidoreductase</keyword>
<evidence type="ECO:0000313" key="7">
    <source>
        <dbReference type="Proteomes" id="UP001275315"/>
    </source>
</evidence>
<evidence type="ECO:0000256" key="4">
    <source>
        <dbReference type="ARBA" id="ARBA00023002"/>
    </source>
</evidence>
<dbReference type="SUPFAM" id="SSF48264">
    <property type="entry name" value="Cytochrome P450"/>
    <property type="match status" value="1"/>
</dbReference>
<evidence type="ECO:0000313" key="6">
    <source>
        <dbReference type="EMBL" id="MDY0410288.1"/>
    </source>
</evidence>
<dbReference type="PANTHER" id="PTHR24302:SF15">
    <property type="entry name" value="FATTY-ACID PEROXYGENASE"/>
    <property type="match status" value="1"/>
</dbReference>
<comment type="caution">
    <text evidence="6">The sequence shown here is derived from an EMBL/GenBank/DDBJ whole genome shotgun (WGS) entry which is preliminary data.</text>
</comment>
<organism evidence="6 7">
    <name type="scientific">Paracerasibacillus soli</name>
    <dbReference type="NCBI Taxonomy" id="480284"/>
    <lineage>
        <taxon>Bacteria</taxon>
        <taxon>Bacillati</taxon>
        <taxon>Bacillota</taxon>
        <taxon>Bacilli</taxon>
        <taxon>Bacillales</taxon>
        <taxon>Bacillaceae</taxon>
        <taxon>Paracerasibacillus</taxon>
    </lineage>
</organism>
<accession>A0ABU5CXY8</accession>
<keyword evidence="2" id="KW-0349">Heme</keyword>
<dbReference type="PANTHER" id="PTHR24302">
    <property type="entry name" value="CYTOCHROME P450 FAMILY 3"/>
    <property type="match status" value="1"/>
</dbReference>
<dbReference type="InterPro" id="IPR002401">
    <property type="entry name" value="Cyt_P450_E_grp-I"/>
</dbReference>
<protein>
    <submittedName>
        <fullName evidence="6">Cytochrome P450</fullName>
    </submittedName>
</protein>
<dbReference type="Gene3D" id="1.10.630.10">
    <property type="entry name" value="Cytochrome P450"/>
    <property type="match status" value="1"/>
</dbReference>
<dbReference type="InterPro" id="IPR050705">
    <property type="entry name" value="Cytochrome_P450_3A"/>
</dbReference>
<keyword evidence="5" id="KW-0408">Iron</keyword>
<evidence type="ECO:0000256" key="2">
    <source>
        <dbReference type="ARBA" id="ARBA00022617"/>
    </source>
</evidence>
<dbReference type="RefSeq" id="WP_320381163.1">
    <property type="nucleotide sequence ID" value="NZ_JAWDIQ010000003.1"/>
</dbReference>
<keyword evidence="3" id="KW-0479">Metal-binding</keyword>
<name>A0ABU5CXY8_9BACI</name>
<dbReference type="PRINTS" id="PR00463">
    <property type="entry name" value="EP450I"/>
</dbReference>
<gene>
    <name evidence="6" type="ORF">RWD45_19235</name>
</gene>
<evidence type="ECO:0000256" key="3">
    <source>
        <dbReference type="ARBA" id="ARBA00022723"/>
    </source>
</evidence>
<dbReference type="InterPro" id="IPR001128">
    <property type="entry name" value="Cyt_P450"/>
</dbReference>
<dbReference type="Proteomes" id="UP001275315">
    <property type="component" value="Unassembled WGS sequence"/>
</dbReference>
<keyword evidence="7" id="KW-1185">Reference proteome</keyword>
<dbReference type="InterPro" id="IPR036396">
    <property type="entry name" value="Cyt_P450_sf"/>
</dbReference>
<dbReference type="Pfam" id="PF00067">
    <property type="entry name" value="p450"/>
    <property type="match status" value="1"/>
</dbReference>
<dbReference type="EMBL" id="JAWDIQ010000003">
    <property type="protein sequence ID" value="MDY0410288.1"/>
    <property type="molecule type" value="Genomic_DNA"/>
</dbReference>
<evidence type="ECO:0000256" key="5">
    <source>
        <dbReference type="ARBA" id="ARBA00023004"/>
    </source>
</evidence>
<comment type="similarity">
    <text evidence="1">Belongs to the cytochrome P450 family.</text>
</comment>
<evidence type="ECO:0000256" key="1">
    <source>
        <dbReference type="ARBA" id="ARBA00010617"/>
    </source>
</evidence>
<sequence length="268" mass="31291">MGGVPLAKHEVNMRSQQLASLFKSAAAVGPRHWRGRRSRNQLEMWLVTMVEQIRNHQLIVDEEKPLYHIVWHKDLDGNLLNPRVAAVEVINLLRPIVAISVYITFSAHALYHFPREEENVSSGEEGYMELFVQEVRRFYPFFPYAVARVREDFLWSGHDFKKGNLVLLDIYGTNRHPDLWLRPNEFDPSRFENWQGGLFDLIPQGGGNFIKDHRCPGEWLTIEVMKVSLNMLVNKMDYKVPKQNLQYSLVKIPSIPKSGFIMRHVRKK</sequence>
<reference evidence="6 7" key="1">
    <citation type="submission" date="2023-10" db="EMBL/GenBank/DDBJ databases">
        <title>Virgibacillus soli CC-YMP-6 genome.</title>
        <authorList>
            <person name="Miliotis G."/>
            <person name="Sengupta P."/>
            <person name="Hameed A."/>
            <person name="Chuvochina M."/>
            <person name="Mcdonagh F."/>
            <person name="Simpson A.C."/>
            <person name="Singh N.K."/>
            <person name="Rekha P.D."/>
            <person name="Raman K."/>
            <person name="Hugenholtz P."/>
            <person name="Venkateswaran K."/>
        </authorList>
    </citation>
    <scope>NUCLEOTIDE SEQUENCE [LARGE SCALE GENOMIC DNA]</scope>
    <source>
        <strain evidence="6 7">CC-YMP-6</strain>
    </source>
</reference>